<gene>
    <name evidence="2" type="ORF">SAMN06265380_1235</name>
</gene>
<dbReference type="PANTHER" id="PTHR33164:SF57">
    <property type="entry name" value="MARR-FAMILY TRANSCRIPTIONAL REGULATOR"/>
    <property type="match status" value="1"/>
</dbReference>
<feature type="domain" description="HTH marR-type" evidence="1">
    <location>
        <begin position="13"/>
        <end position="149"/>
    </location>
</feature>
<dbReference type="InterPro" id="IPR039422">
    <property type="entry name" value="MarR/SlyA-like"/>
</dbReference>
<dbReference type="InterPro" id="IPR036388">
    <property type="entry name" value="WH-like_DNA-bd_sf"/>
</dbReference>
<name>A0A521FGE9_9RHOB</name>
<dbReference type="GO" id="GO:0003700">
    <property type="term" value="F:DNA-binding transcription factor activity"/>
    <property type="evidence" value="ECO:0007669"/>
    <property type="project" value="InterPro"/>
</dbReference>
<dbReference type="PROSITE" id="PS50995">
    <property type="entry name" value="HTH_MARR_2"/>
    <property type="match status" value="1"/>
</dbReference>
<dbReference type="AlphaFoldDB" id="A0A521FGE9"/>
<evidence type="ECO:0000313" key="2">
    <source>
        <dbReference type="EMBL" id="SMO95252.1"/>
    </source>
</evidence>
<dbReference type="SUPFAM" id="SSF46785">
    <property type="entry name" value="Winged helix' DNA-binding domain"/>
    <property type="match status" value="1"/>
</dbReference>
<dbReference type="Gene3D" id="1.10.10.10">
    <property type="entry name" value="Winged helix-like DNA-binding domain superfamily/Winged helix DNA-binding domain"/>
    <property type="match status" value="1"/>
</dbReference>
<dbReference type="InterPro" id="IPR000835">
    <property type="entry name" value="HTH_MarR-typ"/>
</dbReference>
<dbReference type="PANTHER" id="PTHR33164">
    <property type="entry name" value="TRANSCRIPTIONAL REGULATOR, MARR FAMILY"/>
    <property type="match status" value="1"/>
</dbReference>
<dbReference type="GO" id="GO:0006950">
    <property type="term" value="P:response to stress"/>
    <property type="evidence" value="ECO:0007669"/>
    <property type="project" value="TreeGrafter"/>
</dbReference>
<dbReference type="Proteomes" id="UP000319555">
    <property type="component" value="Unassembled WGS sequence"/>
</dbReference>
<proteinExistence type="predicted"/>
<organism evidence="2 3">
    <name type="scientific">Ruegeria faecimaris</name>
    <dbReference type="NCBI Taxonomy" id="686389"/>
    <lineage>
        <taxon>Bacteria</taxon>
        <taxon>Pseudomonadati</taxon>
        <taxon>Pseudomonadota</taxon>
        <taxon>Alphaproteobacteria</taxon>
        <taxon>Rhodobacterales</taxon>
        <taxon>Roseobacteraceae</taxon>
        <taxon>Ruegeria</taxon>
    </lineage>
</organism>
<reference evidence="2 3" key="1">
    <citation type="submission" date="2017-05" db="EMBL/GenBank/DDBJ databases">
        <authorList>
            <person name="Varghese N."/>
            <person name="Submissions S."/>
        </authorList>
    </citation>
    <scope>NUCLEOTIDE SEQUENCE [LARGE SCALE GENOMIC DNA]</scope>
    <source>
        <strain evidence="2 3">DSM 28009</strain>
    </source>
</reference>
<accession>A0A521FGE9</accession>
<keyword evidence="3" id="KW-1185">Reference proteome</keyword>
<dbReference type="OrthoDB" id="582199at2"/>
<dbReference type="Pfam" id="PF12802">
    <property type="entry name" value="MarR_2"/>
    <property type="match status" value="1"/>
</dbReference>
<dbReference type="SMART" id="SM00347">
    <property type="entry name" value="HTH_MARR"/>
    <property type="match status" value="1"/>
</dbReference>
<evidence type="ECO:0000259" key="1">
    <source>
        <dbReference type="PROSITE" id="PS50995"/>
    </source>
</evidence>
<protein>
    <submittedName>
        <fullName evidence="2">MarR family transcriptional regulator, 2-MHQ and catechol-resistance regulon repressor</fullName>
    </submittedName>
</protein>
<dbReference type="InterPro" id="IPR036390">
    <property type="entry name" value="WH_DNA-bd_sf"/>
</dbReference>
<dbReference type="EMBL" id="FXTE01000023">
    <property type="protein sequence ID" value="SMO95252.1"/>
    <property type="molecule type" value="Genomic_DNA"/>
</dbReference>
<sequence>MRNMRHKNQARENQTLVLALLRSQQLFMRAMVSAFRSAGLTAPQWDALETLSNKGPLSINDLMRLTLSTSGNLDVVVKNLVQAGWVEKSVDETDRRARVLLLTAAGRQKVAEFLPLHNQALEQIFGGLSVQDKRQTIKTLNHLRKKLPQP</sequence>
<evidence type="ECO:0000313" key="3">
    <source>
        <dbReference type="Proteomes" id="UP000319555"/>
    </source>
</evidence>